<sequence>MEKFMRYGLSFATSLVAIVLTGQAISAENKATHALAMHGEPALPADFTHFPYANPDAPKGGMIRYCVIGSYDNLNPFILKSFRTTARGVIDVIFGNLVFESLMIRSADEPFTLYGLLAQSVEISDDRKVMTFNINPDARFSNGDAVRPEDVKFTFELYAKKGRPPYSTRMNSIEAIEISGPHTVKFIFKESADREIPLIVAMTPILSQKSIDVETFDQTTLKPMIGSGAYTVKEVRPGERITFARNPDYWGRDIPAMRGLFNYDEIVIDYFLNTNSMYEAFKKGLCAIYEETDPVKRQRAIDFPAFAEGKVVAEKFKNGIPPVPRGFLFNTRRPVFKDVRVRRALAKLYDFDWANRNLFGGQMKRTGSYFQGAELSALGVVASAGERSLLQPFAQAVTPDILDGSYRPNEGDAAVSGRKAYREALELLNQAGFELRDGRMVDANGNPFTFEILAASDLEARLAAIYQRSLARLGIVVRIRMLDDSQMQQRKQRFEFDMVYASLGFSGTLSPGTEQISRWGSEAAKTEGSFNLSGASSPAIDAAIDAMLNARSEDAYIDAVRSLDRLLISGAYIVLSQYDDQQWLAYWANYQHPEKTPLTGYYLPAWWQKPAK</sequence>
<dbReference type="CDD" id="cd08497">
    <property type="entry name" value="MbnE-like"/>
    <property type="match status" value="1"/>
</dbReference>
<dbReference type="GO" id="GO:0043190">
    <property type="term" value="C:ATP-binding cassette (ABC) transporter complex"/>
    <property type="evidence" value="ECO:0007669"/>
    <property type="project" value="InterPro"/>
</dbReference>
<evidence type="ECO:0000259" key="4">
    <source>
        <dbReference type="Pfam" id="PF00496"/>
    </source>
</evidence>
<dbReference type="GO" id="GO:0030288">
    <property type="term" value="C:outer membrane-bounded periplasmic space"/>
    <property type="evidence" value="ECO:0007669"/>
    <property type="project" value="TreeGrafter"/>
</dbReference>
<evidence type="ECO:0000256" key="1">
    <source>
        <dbReference type="ARBA" id="ARBA00004418"/>
    </source>
</evidence>
<dbReference type="EMBL" id="BMZO01000001">
    <property type="protein sequence ID" value="GHC61828.1"/>
    <property type="molecule type" value="Genomic_DNA"/>
</dbReference>
<comment type="subcellular location">
    <subcellularLocation>
        <location evidence="1">Periplasm</location>
    </subcellularLocation>
</comment>
<dbReference type="InterPro" id="IPR030678">
    <property type="entry name" value="Peptide/Ni-bd"/>
</dbReference>
<keyword evidence="6" id="KW-1185">Reference proteome</keyword>
<evidence type="ECO:0000256" key="3">
    <source>
        <dbReference type="ARBA" id="ARBA00022729"/>
    </source>
</evidence>
<evidence type="ECO:0000313" key="5">
    <source>
        <dbReference type="EMBL" id="GHC61828.1"/>
    </source>
</evidence>
<dbReference type="Gene3D" id="3.40.190.10">
    <property type="entry name" value="Periplasmic binding protein-like II"/>
    <property type="match status" value="1"/>
</dbReference>
<dbReference type="GO" id="GO:1904680">
    <property type="term" value="F:peptide transmembrane transporter activity"/>
    <property type="evidence" value="ECO:0007669"/>
    <property type="project" value="TreeGrafter"/>
</dbReference>
<accession>A0A8J3DKT3</accession>
<dbReference type="InterPro" id="IPR000914">
    <property type="entry name" value="SBP_5_dom"/>
</dbReference>
<dbReference type="PIRSF" id="PIRSF002741">
    <property type="entry name" value="MppA"/>
    <property type="match status" value="1"/>
</dbReference>
<dbReference type="Pfam" id="PF00496">
    <property type="entry name" value="SBP_bac_5"/>
    <property type="match status" value="1"/>
</dbReference>
<evidence type="ECO:0000256" key="2">
    <source>
        <dbReference type="ARBA" id="ARBA00005695"/>
    </source>
</evidence>
<keyword evidence="3" id="KW-0732">Signal</keyword>
<protein>
    <submittedName>
        <fullName evidence="5">ABC transporter substrate-binding protein</fullName>
    </submittedName>
</protein>
<reference evidence="5" key="2">
    <citation type="submission" date="2020-09" db="EMBL/GenBank/DDBJ databases">
        <authorList>
            <person name="Sun Q."/>
            <person name="Kim S."/>
        </authorList>
    </citation>
    <scope>NUCLEOTIDE SEQUENCE</scope>
    <source>
        <strain evidence="5">KCTC 42097</strain>
    </source>
</reference>
<dbReference type="Gene3D" id="3.10.105.10">
    <property type="entry name" value="Dipeptide-binding Protein, Domain 3"/>
    <property type="match status" value="1"/>
</dbReference>
<dbReference type="GO" id="GO:0015833">
    <property type="term" value="P:peptide transport"/>
    <property type="evidence" value="ECO:0007669"/>
    <property type="project" value="TreeGrafter"/>
</dbReference>
<comment type="caution">
    <text evidence="5">The sequence shown here is derived from an EMBL/GenBank/DDBJ whole genome shotgun (WGS) entry which is preliminary data.</text>
</comment>
<name>A0A8J3DKT3_9HYPH</name>
<proteinExistence type="inferred from homology"/>
<evidence type="ECO:0000313" key="6">
    <source>
        <dbReference type="Proteomes" id="UP000641137"/>
    </source>
</evidence>
<dbReference type="PANTHER" id="PTHR30290">
    <property type="entry name" value="PERIPLASMIC BINDING COMPONENT OF ABC TRANSPORTER"/>
    <property type="match status" value="1"/>
</dbReference>
<reference evidence="5" key="1">
    <citation type="journal article" date="2014" name="Int. J. Syst. Evol. Microbiol.">
        <title>Complete genome sequence of Corynebacterium casei LMG S-19264T (=DSM 44701T), isolated from a smear-ripened cheese.</title>
        <authorList>
            <consortium name="US DOE Joint Genome Institute (JGI-PGF)"/>
            <person name="Walter F."/>
            <person name="Albersmeier A."/>
            <person name="Kalinowski J."/>
            <person name="Ruckert C."/>
        </authorList>
    </citation>
    <scope>NUCLEOTIDE SEQUENCE</scope>
    <source>
        <strain evidence="5">KCTC 42097</strain>
    </source>
</reference>
<dbReference type="GO" id="GO:0042884">
    <property type="term" value="P:microcin transport"/>
    <property type="evidence" value="ECO:0007669"/>
    <property type="project" value="TreeGrafter"/>
</dbReference>
<dbReference type="Proteomes" id="UP000641137">
    <property type="component" value="Unassembled WGS sequence"/>
</dbReference>
<comment type="similarity">
    <text evidence="2">Belongs to the bacterial solute-binding protein 5 family.</text>
</comment>
<dbReference type="AlphaFoldDB" id="A0A8J3DKT3"/>
<feature type="domain" description="Solute-binding protein family 5" evidence="4">
    <location>
        <begin position="113"/>
        <end position="506"/>
    </location>
</feature>
<dbReference type="InterPro" id="IPR039424">
    <property type="entry name" value="SBP_5"/>
</dbReference>
<dbReference type="PANTHER" id="PTHR30290:SF64">
    <property type="entry name" value="ABC TRANSPORTER PERIPLASMIC BINDING PROTEIN"/>
    <property type="match status" value="1"/>
</dbReference>
<gene>
    <name evidence="5" type="ORF">GCM10010136_02650</name>
</gene>
<organism evidence="5 6">
    <name type="scientific">Limoniibacter endophyticus</name>
    <dbReference type="NCBI Taxonomy" id="1565040"/>
    <lineage>
        <taxon>Bacteria</taxon>
        <taxon>Pseudomonadati</taxon>
        <taxon>Pseudomonadota</taxon>
        <taxon>Alphaproteobacteria</taxon>
        <taxon>Hyphomicrobiales</taxon>
        <taxon>Bartonellaceae</taxon>
        <taxon>Limoniibacter</taxon>
    </lineage>
</organism>
<dbReference type="RefSeq" id="WP_382344710.1">
    <property type="nucleotide sequence ID" value="NZ_BMZO01000001.1"/>
</dbReference>
<dbReference type="SUPFAM" id="SSF53850">
    <property type="entry name" value="Periplasmic binding protein-like II"/>
    <property type="match status" value="1"/>
</dbReference>